<dbReference type="Pfam" id="PF01841">
    <property type="entry name" value="Transglut_core"/>
    <property type="match status" value="1"/>
</dbReference>
<keyword evidence="3" id="KW-1185">Reference proteome</keyword>
<dbReference type="SUPFAM" id="SSF54001">
    <property type="entry name" value="Cysteine proteinases"/>
    <property type="match status" value="1"/>
</dbReference>
<dbReference type="SMART" id="SM00460">
    <property type="entry name" value="TGc"/>
    <property type="match status" value="1"/>
</dbReference>
<evidence type="ECO:0000313" key="2">
    <source>
        <dbReference type="EMBL" id="AEX86139.1"/>
    </source>
</evidence>
<dbReference type="GO" id="GO:0006508">
    <property type="term" value="P:proteolysis"/>
    <property type="evidence" value="ECO:0007669"/>
    <property type="project" value="UniProtKB-KW"/>
</dbReference>
<dbReference type="PANTHER" id="PTHR38339">
    <property type="entry name" value="TRANSGLUTAMINASE DOMAIN PROTEIN"/>
    <property type="match status" value="1"/>
</dbReference>
<sequence length="451" mass="53889">MEFLSVGVPEDIKRELSVGNIGNALYLINKMLERDLPDLLRKRLNYEKERINRLILDYPYTIEEARKIAKERIRGFKDIGFEELFQKGELDYIIIDGKAYFEKRFAYNIGFKFEKYKKFVKNDESSLKARELLHSRLDEIIKENSPAKKYNVRAKIKISPIYENIKGDIIKAWLPLPDEKFQVKNVKILETSHEEYKVFNKNLQKTIYFEDLTKNQKDFFVEFEYEISELINNIDPEKVKEGYPAEYKKFLEEKPPHILYTYYLKKLTKDIIGDEKNPYLKAKKIYDWITLNVNYSYVKPYSIYENIPQFVATNLKGDCGFQALLFITLCRIAGVPARWQSGWYINKYFASPHDWALFYVEPYGWLPADLSFGGARRNIPEYREFYFGNLDGFRMVANNDYYEDFENKKYYRSDPYDNQVGELETEVENIYSNNYEYKIEVIEFKRGEKNE</sequence>
<dbReference type="RefSeq" id="WP_014297210.1">
    <property type="nucleotide sequence ID" value="NC_016751.1"/>
</dbReference>
<reference evidence="3" key="2">
    <citation type="submission" date="2012-01" db="EMBL/GenBank/DDBJ databases">
        <title>Complete sequence of chromosome of Marinitoga piezophila KA3.</title>
        <authorList>
            <person name="Lucas S."/>
            <person name="Han J."/>
            <person name="Lapidus A."/>
            <person name="Cheng J.-F."/>
            <person name="Goodwin L."/>
            <person name="Pitluck S."/>
            <person name="Peters L."/>
            <person name="Mikhailova N."/>
            <person name="Teshima H."/>
            <person name="Detter J.C."/>
            <person name="Han C."/>
            <person name="Tapia R."/>
            <person name="Land M."/>
            <person name="Hauser L."/>
            <person name="Kyrpides N."/>
            <person name="Ivanova N."/>
            <person name="Pagani I."/>
            <person name="Jebbar M."/>
            <person name="Vannier P."/>
            <person name="Oger P."/>
            <person name="Cario A."/>
            <person name="Bartlett D."/>
            <person name="Noll K.M."/>
            <person name="Woyke T."/>
        </authorList>
    </citation>
    <scope>NUCLEOTIDE SEQUENCE [LARGE SCALE GENOMIC DNA]</scope>
    <source>
        <strain evidence="3">DSM 14283 / JCM 11233 / KA3</strain>
    </source>
</reference>
<dbReference type="InterPro" id="IPR002931">
    <property type="entry name" value="Transglutaminase-like"/>
</dbReference>
<gene>
    <name evidence="2" type="ordered locus">Marpi_1753</name>
</gene>
<proteinExistence type="predicted"/>
<evidence type="ECO:0000313" key="3">
    <source>
        <dbReference type="Proteomes" id="UP000007161"/>
    </source>
</evidence>
<dbReference type="HOGENOM" id="CLU_044992_0_0_0"/>
<dbReference type="EMBL" id="CP003257">
    <property type="protein sequence ID" value="AEX86139.1"/>
    <property type="molecule type" value="Genomic_DNA"/>
</dbReference>
<dbReference type="KEGG" id="mpz:Marpi_1753"/>
<feature type="domain" description="Transglutaminase-like" evidence="1">
    <location>
        <begin position="311"/>
        <end position="372"/>
    </location>
</feature>
<name>H2J5J5_MARPK</name>
<evidence type="ECO:0000259" key="1">
    <source>
        <dbReference type="SMART" id="SM00460"/>
    </source>
</evidence>
<dbReference type="Proteomes" id="UP000007161">
    <property type="component" value="Chromosome"/>
</dbReference>
<dbReference type="GO" id="GO:0008233">
    <property type="term" value="F:peptidase activity"/>
    <property type="evidence" value="ECO:0007669"/>
    <property type="project" value="UniProtKB-KW"/>
</dbReference>
<keyword evidence="2" id="KW-0645">Protease</keyword>
<protein>
    <submittedName>
        <fullName evidence="2">Transglutaminase-like enzyme, predicted cysteine protease</fullName>
    </submittedName>
</protein>
<dbReference type="InterPro" id="IPR038765">
    <property type="entry name" value="Papain-like_cys_pep_sf"/>
</dbReference>
<keyword evidence="2" id="KW-0378">Hydrolase</keyword>
<dbReference type="STRING" id="443254.Marpi_1753"/>
<dbReference type="AlphaFoldDB" id="H2J5J5"/>
<dbReference type="Gene3D" id="3.10.620.30">
    <property type="match status" value="1"/>
</dbReference>
<organism evidence="2 3">
    <name type="scientific">Marinitoga piezophila (strain DSM 14283 / JCM 11233 / KA3)</name>
    <dbReference type="NCBI Taxonomy" id="443254"/>
    <lineage>
        <taxon>Bacteria</taxon>
        <taxon>Thermotogati</taxon>
        <taxon>Thermotogota</taxon>
        <taxon>Thermotogae</taxon>
        <taxon>Petrotogales</taxon>
        <taxon>Petrotogaceae</taxon>
        <taxon>Marinitoga</taxon>
    </lineage>
</organism>
<dbReference type="OrthoDB" id="9804872at2"/>
<dbReference type="PANTHER" id="PTHR38339:SF1">
    <property type="entry name" value="TRANSGLUTAMINASE-LIKE DOMAIN-CONTAINING PROTEIN"/>
    <property type="match status" value="1"/>
</dbReference>
<dbReference type="eggNOG" id="COG1305">
    <property type="taxonomic scope" value="Bacteria"/>
</dbReference>
<reference evidence="2 3" key="1">
    <citation type="journal article" date="2012" name="J. Bacteriol.">
        <title>Complete Genome Sequence of the Thermophilic, Piezophilic, Heterotrophic Bacterium Marinitoga piezophila KA3.</title>
        <authorList>
            <person name="Lucas S."/>
            <person name="Han J."/>
            <person name="Lapidus A."/>
            <person name="Cheng J.F."/>
            <person name="Goodwin L.A."/>
            <person name="Pitluck S."/>
            <person name="Peters L."/>
            <person name="Mikhailova N."/>
            <person name="Teshima H."/>
            <person name="Detter J.C."/>
            <person name="Han C."/>
            <person name="Tapia R."/>
            <person name="Land M."/>
            <person name="Hauser L."/>
            <person name="Kyrpides N.C."/>
            <person name="Ivanova N."/>
            <person name="Pagani I."/>
            <person name="Vannier P."/>
            <person name="Oger P."/>
            <person name="Bartlett D.H."/>
            <person name="Noll K.M."/>
            <person name="Woyke T."/>
            <person name="Jebbar M."/>
        </authorList>
    </citation>
    <scope>NUCLEOTIDE SEQUENCE [LARGE SCALE GENOMIC DNA]</scope>
    <source>
        <strain evidence="3">DSM 14283 / JCM 11233 / KA3</strain>
    </source>
</reference>
<accession>H2J5J5</accession>